<dbReference type="OrthoDB" id="9812899at2"/>
<evidence type="ECO:0000313" key="3">
    <source>
        <dbReference type="EMBL" id="API59855.1"/>
    </source>
</evidence>
<feature type="domain" description="EamA" evidence="2">
    <location>
        <begin position="154"/>
        <end position="280"/>
    </location>
</feature>
<protein>
    <recommendedName>
        <fullName evidence="2">EamA domain-containing protein</fullName>
    </recommendedName>
</protein>
<feature type="transmembrane region" description="Helical" evidence="1">
    <location>
        <begin position="127"/>
        <end position="144"/>
    </location>
</feature>
<organism evidence="3 4">
    <name type="scientific">Tardibacter chloracetimidivorans</name>
    <dbReference type="NCBI Taxonomy" id="1921510"/>
    <lineage>
        <taxon>Bacteria</taxon>
        <taxon>Pseudomonadati</taxon>
        <taxon>Pseudomonadota</taxon>
        <taxon>Alphaproteobacteria</taxon>
        <taxon>Sphingomonadales</taxon>
        <taxon>Sphingomonadaceae</taxon>
        <taxon>Tardibacter</taxon>
    </lineage>
</organism>
<feature type="transmembrane region" description="Helical" evidence="1">
    <location>
        <begin position="240"/>
        <end position="261"/>
    </location>
</feature>
<name>A0A1L3ZW65_9SPHN</name>
<feature type="transmembrane region" description="Helical" evidence="1">
    <location>
        <begin position="210"/>
        <end position="233"/>
    </location>
</feature>
<evidence type="ECO:0000259" key="2">
    <source>
        <dbReference type="Pfam" id="PF00892"/>
    </source>
</evidence>
<feature type="transmembrane region" description="Helical" evidence="1">
    <location>
        <begin position="44"/>
        <end position="64"/>
    </location>
</feature>
<dbReference type="PANTHER" id="PTHR22911:SF103">
    <property type="entry name" value="BLR2811 PROTEIN"/>
    <property type="match status" value="1"/>
</dbReference>
<keyword evidence="4" id="KW-1185">Reference proteome</keyword>
<sequence length="303" mass="32392">MTHPQEDVRRGIMLRLSSAVCFAILAALVKLASAGGIPFIQPMFFRSFFATLLIAGYIAVLRDPGLLKTQRPNAHLFRSAIGGTGMLFVFMGIVALPLDQATAIGFSAPLIATLLSAVFLKEKVGRHRWLATMIGFLGVLIIIHPDPGTMISQGAIYALVGVCFISATAVTIRQIAATESGVTIAFYFMALSSVALAVALPFFWTTPTSWQWLLLAGIGIAGGLVQLTSTVALRYAPVSTLVPFDYTQLLWAALVAFILWGDVPGEDTLAGAAIVIASGLYIVHRERKLKLPHPPISRITDGG</sequence>
<accession>A0A1L3ZW65</accession>
<dbReference type="EMBL" id="CP018221">
    <property type="protein sequence ID" value="API59855.1"/>
    <property type="molecule type" value="Genomic_DNA"/>
</dbReference>
<dbReference type="KEGG" id="sphj:BSL82_11445"/>
<feature type="domain" description="EamA" evidence="2">
    <location>
        <begin position="10"/>
        <end position="143"/>
    </location>
</feature>
<dbReference type="InterPro" id="IPR037185">
    <property type="entry name" value="EmrE-like"/>
</dbReference>
<keyword evidence="1" id="KW-0812">Transmembrane</keyword>
<keyword evidence="1" id="KW-0472">Membrane</keyword>
<dbReference type="GO" id="GO:0016020">
    <property type="term" value="C:membrane"/>
    <property type="evidence" value="ECO:0007669"/>
    <property type="project" value="InterPro"/>
</dbReference>
<keyword evidence="1" id="KW-1133">Transmembrane helix</keyword>
<dbReference type="Pfam" id="PF00892">
    <property type="entry name" value="EamA"/>
    <property type="match status" value="2"/>
</dbReference>
<evidence type="ECO:0000256" key="1">
    <source>
        <dbReference type="SAM" id="Phobius"/>
    </source>
</evidence>
<feature type="transmembrane region" description="Helical" evidence="1">
    <location>
        <begin position="267"/>
        <end position="283"/>
    </location>
</feature>
<dbReference type="PANTHER" id="PTHR22911">
    <property type="entry name" value="ACYL-MALONYL CONDENSING ENZYME-RELATED"/>
    <property type="match status" value="1"/>
</dbReference>
<dbReference type="InterPro" id="IPR000620">
    <property type="entry name" value="EamA_dom"/>
</dbReference>
<dbReference type="AlphaFoldDB" id="A0A1L3ZW65"/>
<gene>
    <name evidence="3" type="ORF">BSL82_11445</name>
</gene>
<evidence type="ECO:0000313" key="4">
    <source>
        <dbReference type="Proteomes" id="UP000182063"/>
    </source>
</evidence>
<dbReference type="SUPFAM" id="SSF103481">
    <property type="entry name" value="Multidrug resistance efflux transporter EmrE"/>
    <property type="match status" value="2"/>
</dbReference>
<dbReference type="Proteomes" id="UP000182063">
    <property type="component" value="Chromosome"/>
</dbReference>
<reference evidence="4" key="1">
    <citation type="submission" date="2016-11" db="EMBL/GenBank/DDBJ databases">
        <title>Complete Genome Sequence of alachlor-degrading Sphingomonas sp. strain JJ-A5.</title>
        <authorList>
            <person name="Lee H."/>
            <person name="Ka J.-O."/>
        </authorList>
    </citation>
    <scope>NUCLEOTIDE SEQUENCE [LARGE SCALE GENOMIC DNA]</scope>
    <source>
        <strain evidence="4">JJ-A5</strain>
    </source>
</reference>
<feature type="transmembrane region" description="Helical" evidence="1">
    <location>
        <begin position="102"/>
        <end position="120"/>
    </location>
</feature>
<feature type="transmembrane region" description="Helical" evidence="1">
    <location>
        <begin position="184"/>
        <end position="204"/>
    </location>
</feature>
<proteinExistence type="predicted"/>
<feature type="transmembrane region" description="Helical" evidence="1">
    <location>
        <begin position="76"/>
        <end position="96"/>
    </location>
</feature>
<feature type="transmembrane region" description="Helical" evidence="1">
    <location>
        <begin position="150"/>
        <end position="172"/>
    </location>
</feature>
<dbReference type="STRING" id="1921510.BSL82_11445"/>